<proteinExistence type="predicted"/>
<dbReference type="EMBL" id="FRDM01000006">
    <property type="protein sequence ID" value="SHN69501.1"/>
    <property type="molecule type" value="Genomic_DNA"/>
</dbReference>
<dbReference type="SUPFAM" id="SSF109854">
    <property type="entry name" value="DinB/YfiT-like putative metalloenzymes"/>
    <property type="match status" value="1"/>
</dbReference>
<evidence type="ECO:0000256" key="1">
    <source>
        <dbReference type="SAM" id="MobiDB-lite"/>
    </source>
</evidence>
<evidence type="ECO:0000313" key="2">
    <source>
        <dbReference type="EMBL" id="SHN69501.1"/>
    </source>
</evidence>
<evidence type="ECO:0008006" key="4">
    <source>
        <dbReference type="Google" id="ProtNLM"/>
    </source>
</evidence>
<dbReference type="AlphaFoldDB" id="A0A1M7TFS1"/>
<dbReference type="InterPro" id="IPR034660">
    <property type="entry name" value="DinB/YfiT-like"/>
</dbReference>
<accession>A0A1M7TFS1</accession>
<evidence type="ECO:0000313" key="3">
    <source>
        <dbReference type="Proteomes" id="UP000184428"/>
    </source>
</evidence>
<feature type="compositionally biased region" description="Low complexity" evidence="1">
    <location>
        <begin position="57"/>
        <end position="69"/>
    </location>
</feature>
<reference evidence="2 3" key="1">
    <citation type="submission" date="2016-12" db="EMBL/GenBank/DDBJ databases">
        <authorList>
            <person name="Song W.-J."/>
            <person name="Kurnit D.M."/>
        </authorList>
    </citation>
    <scope>NUCLEOTIDE SEQUENCE [LARGE SCALE GENOMIC DNA]</scope>
    <source>
        <strain evidence="2 3">DSM 43162</strain>
    </source>
</reference>
<sequence length="95" mass="10153">MDVVALARAEREDLLDLLLALIPEQERAPSPCAGWTVAGRRGIAAELTGPGRERIARPLAARAARTVRPGGRRRSPSASLPPRSAATPSSRPPRR</sequence>
<protein>
    <recommendedName>
        <fullName evidence="4">Mycothiol-dependent maleylpyruvate isomerase metal-binding domain-containing protein</fullName>
    </recommendedName>
</protein>
<feature type="region of interest" description="Disordered" evidence="1">
    <location>
        <begin position="54"/>
        <end position="95"/>
    </location>
</feature>
<feature type="compositionally biased region" description="Low complexity" evidence="1">
    <location>
        <begin position="76"/>
        <end position="89"/>
    </location>
</feature>
<name>A0A1M7TFS1_9ACTN</name>
<dbReference type="Proteomes" id="UP000184428">
    <property type="component" value="Unassembled WGS sequence"/>
</dbReference>
<gene>
    <name evidence="2" type="ORF">SAMN05660350_01673</name>
</gene>
<organism evidence="2 3">
    <name type="scientific">Geodermatophilus obscurus</name>
    <dbReference type="NCBI Taxonomy" id="1861"/>
    <lineage>
        <taxon>Bacteria</taxon>
        <taxon>Bacillati</taxon>
        <taxon>Actinomycetota</taxon>
        <taxon>Actinomycetes</taxon>
        <taxon>Geodermatophilales</taxon>
        <taxon>Geodermatophilaceae</taxon>
        <taxon>Geodermatophilus</taxon>
    </lineage>
</organism>